<accession>A0A0B1R9L4</accession>
<evidence type="ECO:0000313" key="2">
    <source>
        <dbReference type="EMBL" id="KHJ67902.1"/>
    </source>
</evidence>
<sequence>MVLQNLDLNLRDVVIFAILVWLFIRYTWVMSALTILLGGVALLVLLPIDIYYSLLPLALIGLGLGMLLHHYQQRQLTLKREARTPRTYTKKQDELHL</sequence>
<dbReference type="Proteomes" id="UP000030853">
    <property type="component" value="Unassembled WGS sequence"/>
</dbReference>
<keyword evidence="1" id="KW-0812">Transmembrane</keyword>
<dbReference type="RefSeq" id="WP_039331049.1">
    <property type="nucleotide sequence ID" value="NZ_JTJJ01000039.1"/>
</dbReference>
<feature type="transmembrane region" description="Helical" evidence="1">
    <location>
        <begin position="50"/>
        <end position="71"/>
    </location>
</feature>
<protein>
    <submittedName>
        <fullName evidence="2">Uncharacterized protein</fullName>
    </submittedName>
</protein>
<dbReference type="AlphaFoldDB" id="A0A0B1R9L4"/>
<evidence type="ECO:0000313" key="3">
    <source>
        <dbReference type="Proteomes" id="UP000030853"/>
    </source>
</evidence>
<feature type="transmembrane region" description="Helical" evidence="1">
    <location>
        <begin position="12"/>
        <end position="44"/>
    </location>
</feature>
<gene>
    <name evidence="2" type="ORF">QU24_11475</name>
</gene>
<evidence type="ECO:0000256" key="1">
    <source>
        <dbReference type="SAM" id="Phobius"/>
    </source>
</evidence>
<keyword evidence="1" id="KW-1133">Transmembrane helix</keyword>
<comment type="caution">
    <text evidence="2">The sequence shown here is derived from an EMBL/GenBank/DDBJ whole genome shotgun (WGS) entry which is preliminary data.</text>
</comment>
<organism evidence="2 3">
    <name type="scientific">Pantoea rodasii</name>
    <dbReference type="NCBI Taxonomy" id="1076549"/>
    <lineage>
        <taxon>Bacteria</taxon>
        <taxon>Pseudomonadati</taxon>
        <taxon>Pseudomonadota</taxon>
        <taxon>Gammaproteobacteria</taxon>
        <taxon>Enterobacterales</taxon>
        <taxon>Erwiniaceae</taxon>
        <taxon>Pantoea</taxon>
    </lineage>
</organism>
<reference evidence="2 3" key="1">
    <citation type="submission" date="2014-11" db="EMBL/GenBank/DDBJ databases">
        <title>Genome sequencing of Pantoea rodasii ND03.</title>
        <authorList>
            <person name="Muhamad Yunos N.Y."/>
            <person name="Chan K.-G."/>
        </authorList>
    </citation>
    <scope>NUCLEOTIDE SEQUENCE [LARGE SCALE GENOMIC DNA]</scope>
    <source>
        <strain evidence="2 3">ND03</strain>
    </source>
</reference>
<dbReference type="EMBL" id="JTJJ01000039">
    <property type="protein sequence ID" value="KHJ67902.1"/>
    <property type="molecule type" value="Genomic_DNA"/>
</dbReference>
<keyword evidence="1" id="KW-0472">Membrane</keyword>
<name>A0A0B1R9L4_9GAMM</name>
<proteinExistence type="predicted"/>